<evidence type="ECO:0000256" key="2">
    <source>
        <dbReference type="ARBA" id="ARBA00010846"/>
    </source>
</evidence>
<dbReference type="SUPFAM" id="SSF54695">
    <property type="entry name" value="POZ domain"/>
    <property type="match status" value="1"/>
</dbReference>
<dbReference type="STRING" id="888268.A0A1E5VTL1"/>
<sequence>MKESDATGVIRIQDMEAQVFKALLHYMYTDSLPKTKKRKRRMSMCQHLLVAADRYNLERLKLICKEKLCGHIDAGTMANILALAEQHHCHGLKKACFSFKCSSENLRAFMATEGFDHVSRSCPSVVKELIAMLSA</sequence>
<comment type="similarity">
    <text evidence="2">Belongs to the Tdpoz family.</text>
</comment>
<gene>
    <name evidence="5" type="ORF">BAE44_0010550</name>
</gene>
<protein>
    <submittedName>
        <fullName evidence="5">BTB/POZ and MATH domain-containing protein 2</fullName>
    </submittedName>
</protein>
<evidence type="ECO:0000313" key="5">
    <source>
        <dbReference type="EMBL" id="OEL28432.1"/>
    </source>
</evidence>
<dbReference type="Proteomes" id="UP000095767">
    <property type="component" value="Unassembled WGS sequence"/>
</dbReference>
<evidence type="ECO:0000259" key="4">
    <source>
        <dbReference type="Pfam" id="PF24570"/>
    </source>
</evidence>
<comment type="pathway">
    <text evidence="1">Protein modification; protein ubiquitination.</text>
</comment>
<dbReference type="InterPro" id="IPR056423">
    <property type="entry name" value="BACK_BPM_SPOP"/>
</dbReference>
<dbReference type="AlphaFoldDB" id="A0A1E5VTL1"/>
<evidence type="ECO:0000256" key="1">
    <source>
        <dbReference type="ARBA" id="ARBA00004906"/>
    </source>
</evidence>
<dbReference type="Gene3D" id="1.25.40.420">
    <property type="match status" value="1"/>
</dbReference>
<proteinExistence type="inferred from homology"/>
<name>A0A1E5VTL1_9POAL</name>
<keyword evidence="6" id="KW-1185">Reference proteome</keyword>
<evidence type="ECO:0000313" key="6">
    <source>
        <dbReference type="Proteomes" id="UP000095767"/>
    </source>
</evidence>
<dbReference type="Gene3D" id="3.30.710.10">
    <property type="entry name" value="Potassium Channel Kv1.1, Chain A"/>
    <property type="match status" value="1"/>
</dbReference>
<dbReference type="InterPro" id="IPR000210">
    <property type="entry name" value="BTB/POZ_dom"/>
</dbReference>
<evidence type="ECO:0000259" key="3">
    <source>
        <dbReference type="Pfam" id="PF00651"/>
    </source>
</evidence>
<feature type="domain" description="BTB" evidence="3">
    <location>
        <begin position="6"/>
        <end position="70"/>
    </location>
</feature>
<dbReference type="InterPro" id="IPR011333">
    <property type="entry name" value="SKP1/BTB/POZ_sf"/>
</dbReference>
<organism evidence="5 6">
    <name type="scientific">Dichanthelium oligosanthes</name>
    <dbReference type="NCBI Taxonomy" id="888268"/>
    <lineage>
        <taxon>Eukaryota</taxon>
        <taxon>Viridiplantae</taxon>
        <taxon>Streptophyta</taxon>
        <taxon>Embryophyta</taxon>
        <taxon>Tracheophyta</taxon>
        <taxon>Spermatophyta</taxon>
        <taxon>Magnoliopsida</taxon>
        <taxon>Liliopsida</taxon>
        <taxon>Poales</taxon>
        <taxon>Poaceae</taxon>
        <taxon>PACMAD clade</taxon>
        <taxon>Panicoideae</taxon>
        <taxon>Panicodae</taxon>
        <taxon>Paniceae</taxon>
        <taxon>Dichantheliinae</taxon>
        <taxon>Dichanthelium</taxon>
    </lineage>
</organism>
<accession>A0A1E5VTL1</accession>
<feature type="domain" description="BPM/SPOP BACK" evidence="4">
    <location>
        <begin position="76"/>
        <end position="130"/>
    </location>
</feature>
<dbReference type="GO" id="GO:0016567">
    <property type="term" value="P:protein ubiquitination"/>
    <property type="evidence" value="ECO:0007669"/>
    <property type="project" value="InterPro"/>
</dbReference>
<dbReference type="InterPro" id="IPR045005">
    <property type="entry name" value="BPM1-6"/>
</dbReference>
<dbReference type="Pfam" id="PF24570">
    <property type="entry name" value="BACK_BPM_SPOP"/>
    <property type="match status" value="1"/>
</dbReference>
<dbReference type="Pfam" id="PF00651">
    <property type="entry name" value="BTB"/>
    <property type="match status" value="1"/>
</dbReference>
<dbReference type="OrthoDB" id="681301at2759"/>
<reference evidence="5 6" key="1">
    <citation type="submission" date="2016-09" db="EMBL/GenBank/DDBJ databases">
        <title>The draft genome of Dichanthelium oligosanthes: A C3 panicoid grass species.</title>
        <authorList>
            <person name="Studer A.J."/>
            <person name="Schnable J.C."/>
            <person name="Brutnell T.P."/>
        </authorList>
    </citation>
    <scope>NUCLEOTIDE SEQUENCE [LARGE SCALE GENOMIC DNA]</scope>
    <source>
        <strain evidence="6">cv. Kellogg 1175</strain>
        <tissue evidence="5">Leaf</tissue>
    </source>
</reference>
<dbReference type="EMBL" id="LWDX02030025">
    <property type="protein sequence ID" value="OEL28432.1"/>
    <property type="molecule type" value="Genomic_DNA"/>
</dbReference>
<dbReference type="PANTHER" id="PTHR26379:SF429">
    <property type="entry name" value="OS10G0428900 PROTEIN"/>
    <property type="match status" value="1"/>
</dbReference>
<comment type="caution">
    <text evidence="5">The sequence shown here is derived from an EMBL/GenBank/DDBJ whole genome shotgun (WGS) entry which is preliminary data.</text>
</comment>
<dbReference type="PANTHER" id="PTHR26379">
    <property type="entry name" value="BTB/POZ AND MATH DOMAIN-CONTAINING PROTEIN 1"/>
    <property type="match status" value="1"/>
</dbReference>